<dbReference type="PANTHER" id="PTHR42850">
    <property type="entry name" value="METALLOPHOSPHOESTERASE"/>
    <property type="match status" value="1"/>
</dbReference>
<reference evidence="2 3" key="1">
    <citation type="submission" date="2020-03" db="EMBL/GenBank/DDBJ databases">
        <title>Salinimicrobium sp. nov, isolated from SCS.</title>
        <authorList>
            <person name="Cao W.R."/>
        </authorList>
    </citation>
    <scope>NUCLEOTIDE SEQUENCE [LARGE SCALE GENOMIC DNA]</scope>
    <source>
        <strain evidence="3">J15B91</strain>
    </source>
</reference>
<dbReference type="InterPro" id="IPR011152">
    <property type="entry name" value="Pesterase_MJ0912"/>
</dbReference>
<dbReference type="RefSeq" id="WP_168138512.1">
    <property type="nucleotide sequence ID" value="NZ_JAAVJR010000005.1"/>
</dbReference>
<accession>A0ABX1D265</accession>
<sequence>MRYLIFGDVHGNLPALEKLLKKEEGNFDQLISHGDVVNYGPWSNECVELLNDIPNTIRLKGNHEDAFLSGNYPGSNEVVKAFFEHCYRKFKKTNFIAEYQQMYDIKKFRVQHTISNEYIFPDTDISKMNIKRNYVIGHSHYQFDRIFENNRLINTGSIGQNRKFINLAEYIIVDEEKDILILKNFIYDVSLVINEMIAENFPKICIDYYKTKPQL</sequence>
<organism evidence="2 3">
    <name type="scientific">Salinimicrobium oceani</name>
    <dbReference type="NCBI Taxonomy" id="2722702"/>
    <lineage>
        <taxon>Bacteria</taxon>
        <taxon>Pseudomonadati</taxon>
        <taxon>Bacteroidota</taxon>
        <taxon>Flavobacteriia</taxon>
        <taxon>Flavobacteriales</taxon>
        <taxon>Flavobacteriaceae</taxon>
        <taxon>Salinimicrobium</taxon>
    </lineage>
</organism>
<evidence type="ECO:0000313" key="3">
    <source>
        <dbReference type="Proteomes" id="UP000703674"/>
    </source>
</evidence>
<dbReference type="PANTHER" id="PTHR42850:SF2">
    <property type="entry name" value="BLL5683 PROTEIN"/>
    <property type="match status" value="1"/>
</dbReference>
<dbReference type="InterPro" id="IPR004843">
    <property type="entry name" value="Calcineurin-like_PHP"/>
</dbReference>
<dbReference type="Proteomes" id="UP000703674">
    <property type="component" value="Unassembled WGS sequence"/>
</dbReference>
<comment type="caution">
    <text evidence="2">The sequence shown here is derived from an EMBL/GenBank/DDBJ whole genome shotgun (WGS) entry which is preliminary data.</text>
</comment>
<dbReference type="InterPro" id="IPR050126">
    <property type="entry name" value="Ap4A_hydrolase"/>
</dbReference>
<evidence type="ECO:0000259" key="1">
    <source>
        <dbReference type="Pfam" id="PF00149"/>
    </source>
</evidence>
<keyword evidence="3" id="KW-1185">Reference proteome</keyword>
<gene>
    <name evidence="2" type="ORF">HC175_10840</name>
</gene>
<dbReference type="Pfam" id="PF00149">
    <property type="entry name" value="Metallophos"/>
    <property type="match status" value="1"/>
</dbReference>
<evidence type="ECO:0000313" key="2">
    <source>
        <dbReference type="EMBL" id="NJW53417.1"/>
    </source>
</evidence>
<feature type="domain" description="Calcineurin-like phosphoesterase" evidence="1">
    <location>
        <begin position="1"/>
        <end position="101"/>
    </location>
</feature>
<dbReference type="SUPFAM" id="SSF56300">
    <property type="entry name" value="Metallo-dependent phosphatases"/>
    <property type="match status" value="1"/>
</dbReference>
<dbReference type="Gene3D" id="3.60.21.10">
    <property type="match status" value="1"/>
</dbReference>
<dbReference type="InterPro" id="IPR029052">
    <property type="entry name" value="Metallo-depent_PP-like"/>
</dbReference>
<name>A0ABX1D265_9FLAO</name>
<protein>
    <submittedName>
        <fullName evidence="2">Metallophosphoesterase</fullName>
    </submittedName>
</protein>
<dbReference type="EMBL" id="JAAVJR010000005">
    <property type="protein sequence ID" value="NJW53417.1"/>
    <property type="molecule type" value="Genomic_DNA"/>
</dbReference>
<dbReference type="PIRSF" id="PIRSF000883">
    <property type="entry name" value="Pesterase_MJ0912"/>
    <property type="match status" value="1"/>
</dbReference>
<proteinExistence type="predicted"/>